<organism evidence="2 3">
    <name type="scientific">Apiospora kogelbergensis</name>
    <dbReference type="NCBI Taxonomy" id="1337665"/>
    <lineage>
        <taxon>Eukaryota</taxon>
        <taxon>Fungi</taxon>
        <taxon>Dikarya</taxon>
        <taxon>Ascomycota</taxon>
        <taxon>Pezizomycotina</taxon>
        <taxon>Sordariomycetes</taxon>
        <taxon>Xylariomycetidae</taxon>
        <taxon>Amphisphaeriales</taxon>
        <taxon>Apiosporaceae</taxon>
        <taxon>Apiospora</taxon>
    </lineage>
</organism>
<proteinExistence type="predicted"/>
<reference evidence="2 3" key="1">
    <citation type="submission" date="2023-01" db="EMBL/GenBank/DDBJ databases">
        <title>Analysis of 21 Apiospora genomes using comparative genomics revels a genus with tremendous synthesis potential of carbohydrate active enzymes and secondary metabolites.</title>
        <authorList>
            <person name="Sorensen T."/>
        </authorList>
    </citation>
    <scope>NUCLEOTIDE SEQUENCE [LARGE SCALE GENOMIC DNA]</scope>
    <source>
        <strain evidence="2 3">CBS 117206</strain>
    </source>
</reference>
<dbReference type="Proteomes" id="UP001392437">
    <property type="component" value="Unassembled WGS sequence"/>
</dbReference>
<dbReference type="EMBL" id="JAQQWP010000009">
    <property type="protein sequence ID" value="KAK8101809.1"/>
    <property type="molecule type" value="Genomic_DNA"/>
</dbReference>
<keyword evidence="3" id="KW-1185">Reference proteome</keyword>
<feature type="compositionally biased region" description="Polar residues" evidence="1">
    <location>
        <begin position="40"/>
        <end position="55"/>
    </location>
</feature>
<protein>
    <submittedName>
        <fullName evidence="2">Uncharacterized protein</fullName>
    </submittedName>
</protein>
<dbReference type="AlphaFoldDB" id="A0AAW0QRI9"/>
<evidence type="ECO:0000313" key="3">
    <source>
        <dbReference type="Proteomes" id="UP001392437"/>
    </source>
</evidence>
<gene>
    <name evidence="2" type="ORF">PG999_012183</name>
</gene>
<evidence type="ECO:0000313" key="2">
    <source>
        <dbReference type="EMBL" id="KAK8101809.1"/>
    </source>
</evidence>
<name>A0AAW0QRI9_9PEZI</name>
<feature type="region of interest" description="Disordered" evidence="1">
    <location>
        <begin position="22"/>
        <end position="55"/>
    </location>
</feature>
<evidence type="ECO:0000256" key="1">
    <source>
        <dbReference type="SAM" id="MobiDB-lite"/>
    </source>
</evidence>
<accession>A0AAW0QRI9</accession>
<feature type="compositionally biased region" description="Basic and acidic residues" evidence="1">
    <location>
        <begin position="22"/>
        <end position="39"/>
    </location>
</feature>
<comment type="caution">
    <text evidence="2">The sequence shown here is derived from an EMBL/GenBank/DDBJ whole genome shotgun (WGS) entry which is preliminary data.</text>
</comment>
<sequence length="241" mass="27262">MAMGLCFSCFSDGESAVCEAESRSLPRCEPRPADDHQHTSDGQVPQRSISNSSHSRGLRLIVPPNLVRRDSIDRAMATNPSCGPEDSPTWIEASPLSTKLAFHRDADPDGSKGLEHKDIEKYKQNRSGTAIWEPLGQSKSSCIWDETMVQNMSSGLIVIEARRRVRKYYKEQYDAVRKDLDDDLAARKCGLPDIARRMMGDKEWRKKTAEAIRLTESIAEKKDEATRRVMPILDSRLKEKR</sequence>